<dbReference type="Pfam" id="PF05191">
    <property type="entry name" value="ADK_lid"/>
    <property type="match status" value="1"/>
</dbReference>
<dbReference type="PRINTS" id="PR00094">
    <property type="entry name" value="ADENYLTKNASE"/>
</dbReference>
<comment type="caution">
    <text evidence="8">The sequence shown here is derived from an EMBL/GenBank/DDBJ whole genome shotgun (WGS) entry which is preliminary data.</text>
</comment>
<keyword evidence="3" id="KW-0547">Nucleotide-binding</keyword>
<dbReference type="PANTHER" id="PTHR23359">
    <property type="entry name" value="NUCLEOTIDE KINASE"/>
    <property type="match status" value="1"/>
</dbReference>
<dbReference type="NCBIfam" id="NF011105">
    <property type="entry name" value="PRK14532.1"/>
    <property type="match status" value="1"/>
</dbReference>
<dbReference type="SUPFAM" id="SSF52540">
    <property type="entry name" value="P-loop containing nucleoside triphosphate hydrolases"/>
    <property type="match status" value="1"/>
</dbReference>
<gene>
    <name evidence="8" type="ORF">DI09_32p80</name>
</gene>
<dbReference type="InterPro" id="IPR033690">
    <property type="entry name" value="Adenylat_kinase_CS"/>
</dbReference>
<comment type="similarity">
    <text evidence="1 5">Belongs to the adenylate kinase family.</text>
</comment>
<dbReference type="Proteomes" id="UP000029725">
    <property type="component" value="Unassembled WGS sequence"/>
</dbReference>
<dbReference type="HAMAP" id="MF_00235">
    <property type="entry name" value="Adenylate_kinase_Adk"/>
    <property type="match status" value="1"/>
</dbReference>
<dbReference type="InterPro" id="IPR036193">
    <property type="entry name" value="ADK_active_lid_dom_sf"/>
</dbReference>
<evidence type="ECO:0000256" key="1">
    <source>
        <dbReference type="ARBA" id="ARBA00007220"/>
    </source>
</evidence>
<dbReference type="PROSITE" id="PS00113">
    <property type="entry name" value="ADENYLATE_KINASE"/>
    <property type="match status" value="1"/>
</dbReference>
<evidence type="ECO:0000313" key="9">
    <source>
        <dbReference type="Proteomes" id="UP000029725"/>
    </source>
</evidence>
<dbReference type="InterPro" id="IPR027417">
    <property type="entry name" value="P-loop_NTPase"/>
</dbReference>
<dbReference type="OrthoDB" id="439792at2759"/>
<evidence type="ECO:0000256" key="6">
    <source>
        <dbReference type="SAM" id="MobiDB-lite"/>
    </source>
</evidence>
<organism evidence="8 9">
    <name type="scientific">Mitosporidium daphniae</name>
    <dbReference type="NCBI Taxonomy" id="1485682"/>
    <lineage>
        <taxon>Eukaryota</taxon>
        <taxon>Fungi</taxon>
        <taxon>Fungi incertae sedis</taxon>
        <taxon>Microsporidia</taxon>
        <taxon>Mitosporidium</taxon>
    </lineage>
</organism>
<evidence type="ECO:0000259" key="7">
    <source>
        <dbReference type="Pfam" id="PF05191"/>
    </source>
</evidence>
<keyword evidence="9" id="KW-1185">Reference proteome</keyword>
<evidence type="ECO:0000256" key="5">
    <source>
        <dbReference type="RuleBase" id="RU003330"/>
    </source>
</evidence>
<name>A0A098VR53_9MICR</name>
<dbReference type="HOGENOM" id="CLU_032354_1_0_1"/>
<keyword evidence="4 5" id="KW-0418">Kinase</keyword>
<dbReference type="CDD" id="cd01428">
    <property type="entry name" value="ADK"/>
    <property type="match status" value="1"/>
</dbReference>
<dbReference type="NCBIfam" id="NF001381">
    <property type="entry name" value="PRK00279.1-3"/>
    <property type="match status" value="1"/>
</dbReference>
<dbReference type="GO" id="GO:0005524">
    <property type="term" value="F:ATP binding"/>
    <property type="evidence" value="ECO:0007669"/>
    <property type="project" value="InterPro"/>
</dbReference>
<dbReference type="InterPro" id="IPR000850">
    <property type="entry name" value="Adenylat/UMP-CMP_kin"/>
</dbReference>
<feature type="region of interest" description="Disordered" evidence="6">
    <location>
        <begin position="1"/>
        <end position="28"/>
    </location>
</feature>
<accession>A0A098VR53</accession>
<dbReference type="InterPro" id="IPR007862">
    <property type="entry name" value="Adenylate_kinase_lid-dom"/>
</dbReference>
<feature type="domain" description="Adenylate kinase active site lid" evidence="7">
    <location>
        <begin position="164"/>
        <end position="190"/>
    </location>
</feature>
<dbReference type="VEuPathDB" id="MicrosporidiaDB:DI09_32p80"/>
<evidence type="ECO:0000313" key="8">
    <source>
        <dbReference type="EMBL" id="KGG51523.1"/>
    </source>
</evidence>
<dbReference type="RefSeq" id="XP_013237975.1">
    <property type="nucleotide sequence ID" value="XM_013382521.1"/>
</dbReference>
<keyword evidence="2 5" id="KW-0808">Transferase</keyword>
<proteinExistence type="inferred from homology"/>
<dbReference type="FunFam" id="3.40.50.300:FF:000106">
    <property type="entry name" value="Adenylate kinase mitochondrial"/>
    <property type="match status" value="1"/>
</dbReference>
<dbReference type="GeneID" id="25259597"/>
<evidence type="ECO:0000256" key="4">
    <source>
        <dbReference type="ARBA" id="ARBA00022777"/>
    </source>
</evidence>
<dbReference type="InterPro" id="IPR006259">
    <property type="entry name" value="Adenyl_kin_sub"/>
</dbReference>
<evidence type="ECO:0000256" key="2">
    <source>
        <dbReference type="ARBA" id="ARBA00022679"/>
    </source>
</evidence>
<protein>
    <recommendedName>
        <fullName evidence="7">Adenylate kinase active site lid domain-containing protein</fullName>
    </recommendedName>
</protein>
<dbReference type="Pfam" id="PF00406">
    <property type="entry name" value="ADK"/>
    <property type="match status" value="1"/>
</dbReference>
<dbReference type="Gene3D" id="3.40.50.300">
    <property type="entry name" value="P-loop containing nucleotide triphosphate hydrolases"/>
    <property type="match status" value="1"/>
</dbReference>
<feature type="compositionally biased region" description="Low complexity" evidence="6">
    <location>
        <begin position="14"/>
        <end position="26"/>
    </location>
</feature>
<reference evidence="8 9" key="1">
    <citation type="submission" date="2014-04" db="EMBL/GenBank/DDBJ databases">
        <title>A new species of microsporidia sheds light on the evolution of extreme parasitism.</title>
        <authorList>
            <person name="Haag K.L."/>
            <person name="James T.Y."/>
            <person name="Larsson R."/>
            <person name="Schaer T.M."/>
            <person name="Refardt D."/>
            <person name="Pombert J.-F."/>
            <person name="Ebert D."/>
        </authorList>
    </citation>
    <scope>NUCLEOTIDE SEQUENCE [LARGE SCALE GENOMIC DNA]</scope>
    <source>
        <strain evidence="8 9">UGP3</strain>
        <tissue evidence="8">Spores</tissue>
    </source>
</reference>
<dbReference type="GO" id="GO:0004017">
    <property type="term" value="F:AMP kinase activity"/>
    <property type="evidence" value="ECO:0007669"/>
    <property type="project" value="InterPro"/>
</dbReference>
<sequence length="248" mass="27321">MFNFFSKSKEDRTTTTTSTTNPISTSGETASSKILQSFRVIFLGPPAAGKGTQSVNVAEKYCICHLSTGDMLRAAISEGSEIGKRAKAVIESGNLVSDEIMVDMIKDAINRPQCKNGFLLDGFPRTTPQAEKLDVMLKQAGQQLDRVVEFTIPDSVLEKRITGRLLHPASGRTYHEEFNPPKSPMTDDVDALKRRIEIYRKQTAPIALYYKNKNLLSVVDATQSPASVWMSLQSILDRSLKMAASSSL</sequence>
<dbReference type="EMBL" id="JMKJ01000255">
    <property type="protein sequence ID" value="KGG51523.1"/>
    <property type="molecule type" value="Genomic_DNA"/>
</dbReference>
<dbReference type="SUPFAM" id="SSF57774">
    <property type="entry name" value="Microbial and mitochondrial ADK, insert 'zinc finger' domain"/>
    <property type="match status" value="1"/>
</dbReference>
<dbReference type="NCBIfam" id="TIGR01351">
    <property type="entry name" value="adk"/>
    <property type="match status" value="1"/>
</dbReference>
<dbReference type="AlphaFoldDB" id="A0A098VR53"/>
<evidence type="ECO:0000256" key="3">
    <source>
        <dbReference type="ARBA" id="ARBA00022741"/>
    </source>
</evidence>